<name>A0A7W9G302_9ACTN</name>
<gene>
    <name evidence="2" type="ORF">HD596_002970</name>
</gene>
<accession>A0A7W9G302</accession>
<reference evidence="2 3" key="1">
    <citation type="submission" date="2020-08" db="EMBL/GenBank/DDBJ databases">
        <title>Sequencing the genomes of 1000 actinobacteria strains.</title>
        <authorList>
            <person name="Klenk H.-P."/>
        </authorList>
    </citation>
    <scope>NUCLEOTIDE SEQUENCE [LARGE SCALE GENOMIC DNA]</scope>
    <source>
        <strain evidence="2 3">DSM 45507</strain>
    </source>
</reference>
<protein>
    <submittedName>
        <fullName evidence="2">Uncharacterized protein</fullName>
    </submittedName>
</protein>
<feature type="compositionally biased region" description="Basic and acidic residues" evidence="1">
    <location>
        <begin position="72"/>
        <end position="86"/>
    </location>
</feature>
<evidence type="ECO:0000256" key="1">
    <source>
        <dbReference type="SAM" id="MobiDB-lite"/>
    </source>
</evidence>
<keyword evidence="3" id="KW-1185">Reference proteome</keyword>
<proteinExistence type="predicted"/>
<comment type="caution">
    <text evidence="2">The sequence shown here is derived from an EMBL/GenBank/DDBJ whole genome shotgun (WGS) entry which is preliminary data.</text>
</comment>
<organism evidence="2 3">
    <name type="scientific">Nonomuraea jabiensis</name>
    <dbReference type="NCBI Taxonomy" id="882448"/>
    <lineage>
        <taxon>Bacteria</taxon>
        <taxon>Bacillati</taxon>
        <taxon>Actinomycetota</taxon>
        <taxon>Actinomycetes</taxon>
        <taxon>Streptosporangiales</taxon>
        <taxon>Streptosporangiaceae</taxon>
        <taxon>Nonomuraea</taxon>
    </lineage>
</organism>
<evidence type="ECO:0000313" key="3">
    <source>
        <dbReference type="Proteomes" id="UP000579153"/>
    </source>
</evidence>
<dbReference type="Proteomes" id="UP000579153">
    <property type="component" value="Unassembled WGS sequence"/>
</dbReference>
<dbReference type="AlphaFoldDB" id="A0A7W9G302"/>
<evidence type="ECO:0000313" key="2">
    <source>
        <dbReference type="EMBL" id="MBB5776214.1"/>
    </source>
</evidence>
<feature type="region of interest" description="Disordered" evidence="1">
    <location>
        <begin position="72"/>
        <end position="106"/>
    </location>
</feature>
<sequence length="267" mass="27420">MVGHDVRHSLRIIGPVHLQHPDAQTARRTDGLIGDEPVPGEPVALGSFRIADLMTDGGGTGQLANLAPAEPFARHHDDHSPGRVDDGSDQFGPQPPAFGDDRSPRDQAAQVVQGPFEAHGKAGQGLVGHFLRAGVHPDGVRVGLRDGLGLAEPYAAGDPTVVVCACVVVVVVVGGQAVPAGQQPGDGGFAGPLSASDPQGVVQGAERIPDLAAHGVHGYSIATAPAEETVLFCLAGRVTIVERGLLPMARRISSSCVGRSRSTTTKV</sequence>
<dbReference type="EMBL" id="JACHMB010000001">
    <property type="protein sequence ID" value="MBB5776214.1"/>
    <property type="molecule type" value="Genomic_DNA"/>
</dbReference>